<gene>
    <name evidence="1" type="ORF">ElyMa_005437100</name>
</gene>
<name>A0AAV4ELG5_9GAST</name>
<comment type="caution">
    <text evidence="1">The sequence shown here is derived from an EMBL/GenBank/DDBJ whole genome shotgun (WGS) entry which is preliminary data.</text>
</comment>
<accession>A0AAV4ELG5</accession>
<keyword evidence="2" id="KW-1185">Reference proteome</keyword>
<dbReference type="Proteomes" id="UP000762676">
    <property type="component" value="Unassembled WGS sequence"/>
</dbReference>
<proteinExistence type="predicted"/>
<dbReference type="AlphaFoldDB" id="A0AAV4ELG5"/>
<evidence type="ECO:0000313" key="2">
    <source>
        <dbReference type="Proteomes" id="UP000762676"/>
    </source>
</evidence>
<evidence type="ECO:0000313" key="1">
    <source>
        <dbReference type="EMBL" id="GFR61649.1"/>
    </source>
</evidence>
<sequence>MVMHGFYLIWAPALWPSGKDTRSEIGRRRELQTEILKIGSAVVRGGILRFGPAKKRREDHSPDVVSGVIAHEQVLGFKTLLVMTLNFIANLDPSIVIANRIKMGQN</sequence>
<organism evidence="1 2">
    <name type="scientific">Elysia marginata</name>
    <dbReference type="NCBI Taxonomy" id="1093978"/>
    <lineage>
        <taxon>Eukaryota</taxon>
        <taxon>Metazoa</taxon>
        <taxon>Spiralia</taxon>
        <taxon>Lophotrochozoa</taxon>
        <taxon>Mollusca</taxon>
        <taxon>Gastropoda</taxon>
        <taxon>Heterobranchia</taxon>
        <taxon>Euthyneura</taxon>
        <taxon>Panpulmonata</taxon>
        <taxon>Sacoglossa</taxon>
        <taxon>Placobranchoidea</taxon>
        <taxon>Plakobranchidae</taxon>
        <taxon>Elysia</taxon>
    </lineage>
</organism>
<reference evidence="1 2" key="1">
    <citation type="journal article" date="2021" name="Elife">
        <title>Chloroplast acquisition without the gene transfer in kleptoplastic sea slugs, Plakobranchus ocellatus.</title>
        <authorList>
            <person name="Maeda T."/>
            <person name="Takahashi S."/>
            <person name="Yoshida T."/>
            <person name="Shimamura S."/>
            <person name="Takaki Y."/>
            <person name="Nagai Y."/>
            <person name="Toyoda A."/>
            <person name="Suzuki Y."/>
            <person name="Arimoto A."/>
            <person name="Ishii H."/>
            <person name="Satoh N."/>
            <person name="Nishiyama T."/>
            <person name="Hasebe M."/>
            <person name="Maruyama T."/>
            <person name="Minagawa J."/>
            <person name="Obokata J."/>
            <person name="Shigenobu S."/>
        </authorList>
    </citation>
    <scope>NUCLEOTIDE SEQUENCE [LARGE SCALE GENOMIC DNA]</scope>
</reference>
<protein>
    <submittedName>
        <fullName evidence="1">Uncharacterized protein</fullName>
    </submittedName>
</protein>
<dbReference type="EMBL" id="BMAT01010845">
    <property type="protein sequence ID" value="GFR61649.1"/>
    <property type="molecule type" value="Genomic_DNA"/>
</dbReference>